<dbReference type="AlphaFoldDB" id="A0AAD6WRL3"/>
<feature type="non-terminal residue" evidence="1">
    <location>
        <position position="142"/>
    </location>
</feature>
<dbReference type="Proteomes" id="UP001218188">
    <property type="component" value="Unassembled WGS sequence"/>
</dbReference>
<evidence type="ECO:0000313" key="1">
    <source>
        <dbReference type="EMBL" id="KAJ7024503.1"/>
    </source>
</evidence>
<organism evidence="1 2">
    <name type="scientific">Mycena alexandri</name>
    <dbReference type="NCBI Taxonomy" id="1745969"/>
    <lineage>
        <taxon>Eukaryota</taxon>
        <taxon>Fungi</taxon>
        <taxon>Dikarya</taxon>
        <taxon>Basidiomycota</taxon>
        <taxon>Agaricomycotina</taxon>
        <taxon>Agaricomycetes</taxon>
        <taxon>Agaricomycetidae</taxon>
        <taxon>Agaricales</taxon>
        <taxon>Marasmiineae</taxon>
        <taxon>Mycenaceae</taxon>
        <taxon>Mycena</taxon>
    </lineage>
</organism>
<comment type="caution">
    <text evidence="1">The sequence shown here is derived from an EMBL/GenBank/DDBJ whole genome shotgun (WGS) entry which is preliminary data.</text>
</comment>
<proteinExistence type="predicted"/>
<dbReference type="EMBL" id="JARJCM010000168">
    <property type="protein sequence ID" value="KAJ7024503.1"/>
    <property type="molecule type" value="Genomic_DNA"/>
</dbReference>
<sequence>EFFKYLACHYSWYARYAEKGTNAPDNAHPDNVRRDHKGRVNFEQRNAHRSKDMKNVEQYAILVEAYTDFFELLRVALKEYLPDDYDELSIYVEQLPLDASSPCYPFGGFVINLSACTWAHRDAGDKRLCLVVPFGEYEGGEL</sequence>
<evidence type="ECO:0000313" key="2">
    <source>
        <dbReference type="Proteomes" id="UP001218188"/>
    </source>
</evidence>
<accession>A0AAD6WRL3</accession>
<name>A0AAD6WRL3_9AGAR</name>
<gene>
    <name evidence="1" type="ORF">C8F04DRAFT_892251</name>
</gene>
<keyword evidence="2" id="KW-1185">Reference proteome</keyword>
<protein>
    <submittedName>
        <fullName evidence="1">Uncharacterized protein</fullName>
    </submittedName>
</protein>
<reference evidence="1" key="1">
    <citation type="submission" date="2023-03" db="EMBL/GenBank/DDBJ databases">
        <title>Massive genome expansion in bonnet fungi (Mycena s.s.) driven by repeated elements and novel gene families across ecological guilds.</title>
        <authorList>
            <consortium name="Lawrence Berkeley National Laboratory"/>
            <person name="Harder C.B."/>
            <person name="Miyauchi S."/>
            <person name="Viragh M."/>
            <person name="Kuo A."/>
            <person name="Thoen E."/>
            <person name="Andreopoulos B."/>
            <person name="Lu D."/>
            <person name="Skrede I."/>
            <person name="Drula E."/>
            <person name="Henrissat B."/>
            <person name="Morin E."/>
            <person name="Kohler A."/>
            <person name="Barry K."/>
            <person name="LaButti K."/>
            <person name="Morin E."/>
            <person name="Salamov A."/>
            <person name="Lipzen A."/>
            <person name="Mereny Z."/>
            <person name="Hegedus B."/>
            <person name="Baldrian P."/>
            <person name="Stursova M."/>
            <person name="Weitz H."/>
            <person name="Taylor A."/>
            <person name="Grigoriev I.V."/>
            <person name="Nagy L.G."/>
            <person name="Martin F."/>
            <person name="Kauserud H."/>
        </authorList>
    </citation>
    <scope>NUCLEOTIDE SEQUENCE</scope>
    <source>
        <strain evidence="1">CBHHK200</strain>
    </source>
</reference>
<feature type="non-terminal residue" evidence="1">
    <location>
        <position position="1"/>
    </location>
</feature>